<name>A0A1F5VIK7_9BACT</name>
<feature type="domain" description="Rod shape-determining protein MreC beta-barrel core" evidence="2">
    <location>
        <begin position="111"/>
        <end position="204"/>
    </location>
</feature>
<evidence type="ECO:0000313" key="4">
    <source>
        <dbReference type="Proteomes" id="UP000179251"/>
    </source>
</evidence>
<accession>A0A1F5VIK7</accession>
<gene>
    <name evidence="3" type="ORF">A2834_03935</name>
</gene>
<reference evidence="3 4" key="1">
    <citation type="journal article" date="2016" name="Nat. Commun.">
        <title>Thousands of microbial genomes shed light on interconnected biogeochemical processes in an aquifer system.</title>
        <authorList>
            <person name="Anantharaman K."/>
            <person name="Brown C.T."/>
            <person name="Hug L.A."/>
            <person name="Sharon I."/>
            <person name="Castelle C.J."/>
            <person name="Probst A.J."/>
            <person name="Thomas B.C."/>
            <person name="Singh A."/>
            <person name="Wilkins M.J."/>
            <person name="Karaoz U."/>
            <person name="Brodie E.L."/>
            <person name="Williams K.H."/>
            <person name="Hubbard S.S."/>
            <person name="Banfield J.F."/>
        </authorList>
    </citation>
    <scope>NUCLEOTIDE SEQUENCE [LARGE SCALE GENOMIC DNA]</scope>
</reference>
<dbReference type="STRING" id="1798325.A2834_03935"/>
<keyword evidence="1" id="KW-1133">Transmembrane helix</keyword>
<dbReference type="Gene3D" id="2.40.10.340">
    <property type="entry name" value="Rod shape-determining protein MreC, domain 1"/>
    <property type="match status" value="1"/>
</dbReference>
<proteinExistence type="predicted"/>
<dbReference type="InterPro" id="IPR055342">
    <property type="entry name" value="MreC_beta-barrel_core"/>
</dbReference>
<organism evidence="3 4">
    <name type="scientific">Candidatus Giovannonibacteria bacterium RIFCSPHIGHO2_01_FULL_45_23</name>
    <dbReference type="NCBI Taxonomy" id="1798325"/>
    <lineage>
        <taxon>Bacteria</taxon>
        <taxon>Candidatus Giovannoniibacteriota</taxon>
    </lineage>
</organism>
<comment type="caution">
    <text evidence="3">The sequence shown here is derived from an EMBL/GenBank/DDBJ whole genome shotgun (WGS) entry which is preliminary data.</text>
</comment>
<dbReference type="Pfam" id="PF04085">
    <property type="entry name" value="MreC"/>
    <property type="match status" value="1"/>
</dbReference>
<dbReference type="AlphaFoldDB" id="A0A1F5VIK7"/>
<evidence type="ECO:0000256" key="1">
    <source>
        <dbReference type="SAM" id="Phobius"/>
    </source>
</evidence>
<dbReference type="InterPro" id="IPR042177">
    <property type="entry name" value="Cell/Rod_1"/>
</dbReference>
<keyword evidence="1" id="KW-0472">Membrane</keyword>
<sequence length="251" mass="27388">MIYLQNKPSRQFRWCAGKPSRCVFIVFWAALVALVFFNKTNALLHSAFVGTAAFLLPDRVALEESKNNLLSMMQIRQVVLDNKKLREALGLSEKHRFIPARVKFDGGYLFLDSILINEGLNAGIKEGDAVVTENNILIGSVSSIGKNWSKVKKTGSLGEKLTLVASDGQAAGVIFEAVGLGGGELIAEFPITLQSPIIKVGDTVRWGQNNDFIAGLVDNIDFNENNSLDRATIISASPLFMAEVMVVSENK</sequence>
<dbReference type="Proteomes" id="UP000179251">
    <property type="component" value="Unassembled WGS sequence"/>
</dbReference>
<feature type="transmembrane region" description="Helical" evidence="1">
    <location>
        <begin position="21"/>
        <end position="37"/>
    </location>
</feature>
<evidence type="ECO:0000313" key="3">
    <source>
        <dbReference type="EMBL" id="OGF63256.1"/>
    </source>
</evidence>
<evidence type="ECO:0000259" key="2">
    <source>
        <dbReference type="Pfam" id="PF04085"/>
    </source>
</evidence>
<dbReference type="EMBL" id="MFHD01000005">
    <property type="protein sequence ID" value="OGF63256.1"/>
    <property type="molecule type" value="Genomic_DNA"/>
</dbReference>
<keyword evidence="1" id="KW-0812">Transmembrane</keyword>
<protein>
    <recommendedName>
        <fullName evidence="2">Rod shape-determining protein MreC beta-barrel core domain-containing protein</fullName>
    </recommendedName>
</protein>